<dbReference type="AlphaFoldDB" id="A0A2P5YT75"/>
<sequence>MLTKFISVSETHFQNTETALKNQQASIQGLKTQIGQLTKLISERPQGSLPSITESNPREQLNAITIRNKEGLVEPKPELRQEIVVSEDKGEVDHSKKKPIDELDEWQTPVNEKPKAHEKSKRHNDEHRDETKQIKVGDKVLLDENDPQITTLEHNTEKVTPFKVMNIFSHGTVEVTHTVFGTFKAWEKRMKQDTTVRHDHVHQYAQI</sequence>
<reference evidence="2 3" key="1">
    <citation type="submission" date="2015-01" db="EMBL/GenBank/DDBJ databases">
        <title>Genome of allotetraploid Gossypium barbadense reveals genomic plasticity and fiber elongation in cotton evolution.</title>
        <authorList>
            <person name="Chen X."/>
            <person name="Liu X."/>
            <person name="Zhao B."/>
            <person name="Zheng H."/>
            <person name="Hu Y."/>
            <person name="Lu G."/>
            <person name="Yang C."/>
            <person name="Chen J."/>
            <person name="Shan C."/>
            <person name="Zhang L."/>
            <person name="Zhou Y."/>
            <person name="Wang L."/>
            <person name="Guo W."/>
            <person name="Bai Y."/>
            <person name="Ruan J."/>
            <person name="Shangguan X."/>
            <person name="Mao Y."/>
            <person name="Jiang J."/>
            <person name="Zhu Y."/>
            <person name="Lei J."/>
            <person name="Kang H."/>
            <person name="Chen S."/>
            <person name="He X."/>
            <person name="Wang R."/>
            <person name="Wang Y."/>
            <person name="Chen J."/>
            <person name="Wang L."/>
            <person name="Yu S."/>
            <person name="Wang B."/>
            <person name="Wei J."/>
            <person name="Song S."/>
            <person name="Lu X."/>
            <person name="Gao Z."/>
            <person name="Gu W."/>
            <person name="Deng X."/>
            <person name="Ma D."/>
            <person name="Wang S."/>
            <person name="Liang W."/>
            <person name="Fang L."/>
            <person name="Cai C."/>
            <person name="Zhu X."/>
            <person name="Zhou B."/>
            <person name="Zhang Y."/>
            <person name="Chen Z."/>
            <person name="Xu S."/>
            <person name="Zhu R."/>
            <person name="Wang S."/>
            <person name="Zhang T."/>
            <person name="Zhao G."/>
        </authorList>
    </citation>
    <scope>NUCLEOTIDE SEQUENCE [LARGE SCALE GENOMIC DNA]</scope>
    <source>
        <strain evidence="3">cv. Xinhai21</strain>
        <tissue evidence="2">Leaf</tissue>
    </source>
</reference>
<dbReference type="EMBL" id="KZ662810">
    <property type="protein sequence ID" value="PPS18794.1"/>
    <property type="molecule type" value="Genomic_DNA"/>
</dbReference>
<proteinExistence type="predicted"/>
<dbReference type="OrthoDB" id="1723222at2759"/>
<feature type="compositionally biased region" description="Basic and acidic residues" evidence="1">
    <location>
        <begin position="86"/>
        <end position="101"/>
    </location>
</feature>
<evidence type="ECO:0000256" key="1">
    <source>
        <dbReference type="SAM" id="MobiDB-lite"/>
    </source>
</evidence>
<accession>A0A2P5YT75</accession>
<feature type="region of interest" description="Disordered" evidence="1">
    <location>
        <begin position="86"/>
        <end position="136"/>
    </location>
</feature>
<evidence type="ECO:0000313" key="2">
    <source>
        <dbReference type="EMBL" id="PPS18794.1"/>
    </source>
</evidence>
<organism evidence="2 3">
    <name type="scientific">Gossypium barbadense</name>
    <name type="common">Sea Island cotton</name>
    <name type="synonym">Hibiscus barbadensis</name>
    <dbReference type="NCBI Taxonomy" id="3634"/>
    <lineage>
        <taxon>Eukaryota</taxon>
        <taxon>Viridiplantae</taxon>
        <taxon>Streptophyta</taxon>
        <taxon>Embryophyta</taxon>
        <taxon>Tracheophyta</taxon>
        <taxon>Spermatophyta</taxon>
        <taxon>Magnoliopsida</taxon>
        <taxon>eudicotyledons</taxon>
        <taxon>Gunneridae</taxon>
        <taxon>Pentapetalae</taxon>
        <taxon>rosids</taxon>
        <taxon>malvids</taxon>
        <taxon>Malvales</taxon>
        <taxon>Malvaceae</taxon>
        <taxon>Malvoideae</taxon>
        <taxon>Gossypium</taxon>
    </lineage>
</organism>
<name>A0A2P5YT75_GOSBA</name>
<dbReference type="Proteomes" id="UP000239757">
    <property type="component" value="Unassembled WGS sequence"/>
</dbReference>
<evidence type="ECO:0000313" key="3">
    <source>
        <dbReference type="Proteomes" id="UP000239757"/>
    </source>
</evidence>
<gene>
    <name evidence="2" type="ORF">GOBAR_AA01789</name>
</gene>
<protein>
    <submittedName>
        <fullName evidence="2">Uncharacterized protein</fullName>
    </submittedName>
</protein>
<feature type="compositionally biased region" description="Basic and acidic residues" evidence="1">
    <location>
        <begin position="112"/>
        <end position="136"/>
    </location>
</feature>